<dbReference type="InterPro" id="IPR008984">
    <property type="entry name" value="SMAD_FHA_dom_sf"/>
</dbReference>
<feature type="compositionally biased region" description="Basic and acidic residues" evidence="2">
    <location>
        <begin position="612"/>
        <end position="624"/>
    </location>
</feature>
<feature type="transmembrane region" description="Helical" evidence="3">
    <location>
        <begin position="704"/>
        <end position="723"/>
    </location>
</feature>
<feature type="compositionally biased region" description="Pro residues" evidence="2">
    <location>
        <begin position="403"/>
        <end position="413"/>
    </location>
</feature>
<dbReference type="AlphaFoldDB" id="A0AAN7HIN0"/>
<feature type="coiled-coil region" evidence="1">
    <location>
        <begin position="452"/>
        <end position="486"/>
    </location>
</feature>
<dbReference type="InterPro" id="IPR051176">
    <property type="entry name" value="Cent_Immune-Sig_Mod"/>
</dbReference>
<dbReference type="PROSITE" id="PS50006">
    <property type="entry name" value="FHA_DOMAIN"/>
    <property type="match status" value="1"/>
</dbReference>
<keyword evidence="6" id="KW-1185">Reference proteome</keyword>
<keyword evidence="1" id="KW-0175">Coiled coil</keyword>
<feature type="domain" description="FHA" evidence="4">
    <location>
        <begin position="155"/>
        <end position="212"/>
    </location>
</feature>
<feature type="region of interest" description="Disordered" evidence="2">
    <location>
        <begin position="612"/>
        <end position="694"/>
    </location>
</feature>
<dbReference type="PANTHER" id="PTHR15715:SF46">
    <property type="entry name" value="TO VACUOLE TARGETING VPS64, PUTATIVE (AFU_ORTHOLOGUE AFUA_2G02420)-RELATED"/>
    <property type="match status" value="1"/>
</dbReference>
<feature type="region of interest" description="Disordered" evidence="2">
    <location>
        <begin position="496"/>
        <end position="558"/>
    </location>
</feature>
<dbReference type="SMART" id="SM00240">
    <property type="entry name" value="FHA"/>
    <property type="match status" value="1"/>
</dbReference>
<feature type="region of interest" description="Disordered" evidence="2">
    <location>
        <begin position="369"/>
        <end position="444"/>
    </location>
</feature>
<feature type="coiled-coil region" evidence="1">
    <location>
        <begin position="573"/>
        <end position="600"/>
    </location>
</feature>
<dbReference type="FunFam" id="2.60.200.20:FF:000127">
    <property type="entry name" value="Uncharacterized protein C3H7.13"/>
    <property type="match status" value="1"/>
</dbReference>
<dbReference type="EMBL" id="MU857662">
    <property type="protein sequence ID" value="KAK4247007.1"/>
    <property type="molecule type" value="Genomic_DNA"/>
</dbReference>
<feature type="region of interest" description="Disordered" evidence="2">
    <location>
        <begin position="100"/>
        <end position="123"/>
    </location>
</feature>
<feature type="compositionally biased region" description="Basic and acidic residues" evidence="2">
    <location>
        <begin position="535"/>
        <end position="545"/>
    </location>
</feature>
<organism evidence="5 6">
    <name type="scientific">Corynascus novoguineensis</name>
    <dbReference type="NCBI Taxonomy" id="1126955"/>
    <lineage>
        <taxon>Eukaryota</taxon>
        <taxon>Fungi</taxon>
        <taxon>Dikarya</taxon>
        <taxon>Ascomycota</taxon>
        <taxon>Pezizomycotina</taxon>
        <taxon>Sordariomycetes</taxon>
        <taxon>Sordariomycetidae</taxon>
        <taxon>Sordariales</taxon>
        <taxon>Chaetomiaceae</taxon>
        <taxon>Corynascus</taxon>
    </lineage>
</organism>
<feature type="region of interest" description="Disordered" evidence="2">
    <location>
        <begin position="1"/>
        <end position="70"/>
    </location>
</feature>
<dbReference type="Pfam" id="PF00498">
    <property type="entry name" value="FHA"/>
    <property type="match status" value="1"/>
</dbReference>
<dbReference type="InterPro" id="IPR000253">
    <property type="entry name" value="FHA_dom"/>
</dbReference>
<dbReference type="CDD" id="cd22679">
    <property type="entry name" value="FHA_SLMAP"/>
    <property type="match status" value="1"/>
</dbReference>
<keyword evidence="3" id="KW-0812">Transmembrane</keyword>
<dbReference type="Proteomes" id="UP001303647">
    <property type="component" value="Unassembled WGS sequence"/>
</dbReference>
<protein>
    <recommendedName>
        <fullName evidence="4">FHA domain-containing protein</fullName>
    </recommendedName>
</protein>
<reference evidence="5" key="2">
    <citation type="submission" date="2023-05" db="EMBL/GenBank/DDBJ databases">
        <authorList>
            <consortium name="Lawrence Berkeley National Laboratory"/>
            <person name="Steindorff A."/>
            <person name="Hensen N."/>
            <person name="Bonometti L."/>
            <person name="Westerberg I."/>
            <person name="Brannstrom I.O."/>
            <person name="Guillou S."/>
            <person name="Cros-Aarteil S."/>
            <person name="Calhoun S."/>
            <person name="Haridas S."/>
            <person name="Kuo A."/>
            <person name="Mondo S."/>
            <person name="Pangilinan J."/>
            <person name="Riley R."/>
            <person name="Labutti K."/>
            <person name="Andreopoulos B."/>
            <person name="Lipzen A."/>
            <person name="Chen C."/>
            <person name="Yanf M."/>
            <person name="Daum C."/>
            <person name="Ng V."/>
            <person name="Clum A."/>
            <person name="Ohm R."/>
            <person name="Martin F."/>
            <person name="Silar P."/>
            <person name="Natvig D."/>
            <person name="Lalanne C."/>
            <person name="Gautier V."/>
            <person name="Ament-Velasquez S.L."/>
            <person name="Kruys A."/>
            <person name="Hutchinson M.I."/>
            <person name="Powell A.J."/>
            <person name="Barry K."/>
            <person name="Miller A.N."/>
            <person name="Grigoriev I.V."/>
            <person name="Debuchy R."/>
            <person name="Gladieux P."/>
            <person name="Thoren M.H."/>
            <person name="Johannesson H."/>
        </authorList>
    </citation>
    <scope>NUCLEOTIDE SEQUENCE</scope>
    <source>
        <strain evidence="5">CBS 359.72</strain>
    </source>
</reference>
<name>A0AAN7HIN0_9PEZI</name>
<evidence type="ECO:0000256" key="2">
    <source>
        <dbReference type="SAM" id="MobiDB-lite"/>
    </source>
</evidence>
<keyword evidence="3" id="KW-0472">Membrane</keyword>
<dbReference type="GO" id="GO:0005737">
    <property type="term" value="C:cytoplasm"/>
    <property type="evidence" value="ECO:0007669"/>
    <property type="project" value="TreeGrafter"/>
</dbReference>
<reference evidence="5" key="1">
    <citation type="journal article" date="2023" name="Mol. Phylogenet. Evol.">
        <title>Genome-scale phylogeny and comparative genomics of the fungal order Sordariales.</title>
        <authorList>
            <person name="Hensen N."/>
            <person name="Bonometti L."/>
            <person name="Westerberg I."/>
            <person name="Brannstrom I.O."/>
            <person name="Guillou S."/>
            <person name="Cros-Aarteil S."/>
            <person name="Calhoun S."/>
            <person name="Haridas S."/>
            <person name="Kuo A."/>
            <person name="Mondo S."/>
            <person name="Pangilinan J."/>
            <person name="Riley R."/>
            <person name="LaButti K."/>
            <person name="Andreopoulos B."/>
            <person name="Lipzen A."/>
            <person name="Chen C."/>
            <person name="Yan M."/>
            <person name="Daum C."/>
            <person name="Ng V."/>
            <person name="Clum A."/>
            <person name="Steindorff A."/>
            <person name="Ohm R.A."/>
            <person name="Martin F."/>
            <person name="Silar P."/>
            <person name="Natvig D.O."/>
            <person name="Lalanne C."/>
            <person name="Gautier V."/>
            <person name="Ament-Velasquez S.L."/>
            <person name="Kruys A."/>
            <person name="Hutchinson M.I."/>
            <person name="Powell A.J."/>
            <person name="Barry K."/>
            <person name="Miller A.N."/>
            <person name="Grigoriev I.V."/>
            <person name="Debuchy R."/>
            <person name="Gladieux P."/>
            <person name="Hiltunen Thoren M."/>
            <person name="Johannesson H."/>
        </authorList>
    </citation>
    <scope>NUCLEOTIDE SEQUENCE</scope>
    <source>
        <strain evidence="5">CBS 359.72</strain>
    </source>
</reference>
<dbReference type="PANTHER" id="PTHR15715">
    <property type="entry name" value="CENTROSOMAL PROTEIN OF 170 KDA"/>
    <property type="match status" value="1"/>
</dbReference>
<evidence type="ECO:0000259" key="4">
    <source>
        <dbReference type="PROSITE" id="PS50006"/>
    </source>
</evidence>
<sequence>MFMQRKALQRTSSSSSVSSTSSNSSTSTVTSNLSSQPNGISMPGAGSVDGWSNPPGRKRPAGKGQWINGKADGAADFSRAASGRAPMTNGINGASALHQQQSMLASQNQPVGQSGMVRPGSEAMGSGRQPVLYLLSLNGSFERKTISVPYFPDTLRIGRQTNAKTVPTPINGYFDSKVLSRQHAEIWADTNGKIWIRDVKSSNGTFVNGTRLSPENRESEPHELQTQDHLELGIDIVSEDQKTVVHHKVAAKVEHAGFITQTSNVLDMNFGDLDPSNGAMMLPIGGVSPFRGRSGSQPGAAANNRMAPGNMGGQQNTLAQQRQFWLNPVTTEHIVKKLHTEMRNARLQNQDLARTSQFLNALLSKEDIKNADKPEVPEAPKAPLPNGNVSFRSDGGKTRFSEPPAPPPSQPLPEKPDAARAADATSLKRVTTERPKAASTSPIRQDNNLNQILLLTEALNNAKKELDNHTARVRDLEEMLNKEREARLYAEDMMQKMEESSHAKMNGSADAPLVNGHSELDSAFSPPTEQAQPAETEKSSNRSEEESAPPQPDKAEKLAASFQAKIDSMALEMFNLREQLEAFRLRAEKAEAERDADRKTLAEMVLQIRQRDEEEKKREAEKRARSASKGRRRAPSQDKPSERSVPVMNGSAKGAPVAQVDGLAEDESSDAAPTPSEATAAKPDGGALAVQSPQPQEPALIHTLPYASMIGVVLFGMGLMAYLNGWQPQPKLDH</sequence>
<feature type="compositionally biased region" description="Basic and acidic residues" evidence="2">
    <location>
        <begin position="369"/>
        <end position="378"/>
    </location>
</feature>
<accession>A0AAN7HIN0</accession>
<dbReference type="SUPFAM" id="SSF49879">
    <property type="entry name" value="SMAD/FHA domain"/>
    <property type="match status" value="1"/>
</dbReference>
<evidence type="ECO:0000313" key="6">
    <source>
        <dbReference type="Proteomes" id="UP001303647"/>
    </source>
</evidence>
<dbReference type="Gene3D" id="2.60.200.20">
    <property type="match status" value="1"/>
</dbReference>
<feature type="compositionally biased region" description="Polar residues" evidence="2">
    <location>
        <begin position="100"/>
        <end position="112"/>
    </location>
</feature>
<feature type="compositionally biased region" description="Basic residues" evidence="2">
    <location>
        <begin position="625"/>
        <end position="634"/>
    </location>
</feature>
<evidence type="ECO:0000313" key="5">
    <source>
        <dbReference type="EMBL" id="KAK4247007.1"/>
    </source>
</evidence>
<comment type="caution">
    <text evidence="5">The sequence shown here is derived from an EMBL/GenBank/DDBJ whole genome shotgun (WGS) entry which is preliminary data.</text>
</comment>
<proteinExistence type="predicted"/>
<feature type="compositionally biased region" description="Low complexity" evidence="2">
    <location>
        <begin position="11"/>
        <end position="35"/>
    </location>
</feature>
<evidence type="ECO:0000256" key="3">
    <source>
        <dbReference type="SAM" id="Phobius"/>
    </source>
</evidence>
<evidence type="ECO:0000256" key="1">
    <source>
        <dbReference type="SAM" id="Coils"/>
    </source>
</evidence>
<keyword evidence="3" id="KW-1133">Transmembrane helix</keyword>
<gene>
    <name evidence="5" type="ORF">C7999DRAFT_41628</name>
</gene>